<organism evidence="2 3">
    <name type="scientific">Adhaeribacter soli</name>
    <dbReference type="NCBI Taxonomy" id="2607655"/>
    <lineage>
        <taxon>Bacteria</taxon>
        <taxon>Pseudomonadati</taxon>
        <taxon>Bacteroidota</taxon>
        <taxon>Cytophagia</taxon>
        <taxon>Cytophagales</taxon>
        <taxon>Hymenobacteraceae</taxon>
        <taxon>Adhaeribacter</taxon>
    </lineage>
</organism>
<gene>
    <name evidence="2" type="ORF">F0P94_19410</name>
</gene>
<keyword evidence="3" id="KW-1185">Reference proteome</keyword>
<feature type="transmembrane region" description="Helical" evidence="1">
    <location>
        <begin position="163"/>
        <end position="196"/>
    </location>
</feature>
<evidence type="ECO:0008006" key="4">
    <source>
        <dbReference type="Google" id="ProtNLM"/>
    </source>
</evidence>
<evidence type="ECO:0000313" key="2">
    <source>
        <dbReference type="EMBL" id="KAA9324941.1"/>
    </source>
</evidence>
<feature type="transmembrane region" description="Helical" evidence="1">
    <location>
        <begin position="326"/>
        <end position="343"/>
    </location>
</feature>
<feature type="transmembrane region" description="Helical" evidence="1">
    <location>
        <begin position="93"/>
        <end position="112"/>
    </location>
</feature>
<feature type="transmembrane region" description="Helical" evidence="1">
    <location>
        <begin position="302"/>
        <end position="320"/>
    </location>
</feature>
<sequence length="534" mass="62246">MAGTATNPKAISPLKAAISDREKFSIYLFTFAFFLTTILKIAHHEMWFDETESWLIARDSNSLGELLVNKQFESHPNLWYFILYGITRFSHNVYLMQVLHVVLATGAVFLFLRYATFPFFTRVLFCLGYFIFYEYSVITRLYALGLLLLFGACALYPYRYKYWLWFCLLLCLAAQANLFAAMIAGGIVLICFFEYLKPTENKLLINSFKLWSGLLLLFSGFLYSMLSMVKHPNHSVQFSPEFSGKILVKKIGYFFNAFFPVAPFRITFWQTNIVESSHVKVLCSLLVLGFIFYYFRRRKHFFFTYCCILLAMMAFFFLLYNGSLRHHGHMFMLFAVLAWLYNSELQRKNAAFTDRQYKDKTATWLLNLLLFIHVFGGLQATAYDLKYKFSANEDLAAYLDTHFEAGTFITGTSEIATSPLAAYSKKFKKLYYYDTMRYGSFFADEKKARRRDPLDAIIKNCQGIAGKRRQDVLLVTVGRYESEATIRKIKQMPGVQELYTSPRELILDFPLTLYRISYQDPPQPQTSTESRQQQ</sequence>
<dbReference type="AlphaFoldDB" id="A0A5N1IMB2"/>
<protein>
    <recommendedName>
        <fullName evidence="4">Glycosyltransferase RgtA/B/C/D-like domain-containing protein</fullName>
    </recommendedName>
</protein>
<keyword evidence="1" id="KW-1133">Transmembrane helix</keyword>
<evidence type="ECO:0000313" key="3">
    <source>
        <dbReference type="Proteomes" id="UP000326570"/>
    </source>
</evidence>
<feature type="transmembrane region" description="Helical" evidence="1">
    <location>
        <begin position="141"/>
        <end position="158"/>
    </location>
</feature>
<keyword evidence="1" id="KW-0812">Transmembrane</keyword>
<dbReference type="Proteomes" id="UP000326570">
    <property type="component" value="Unassembled WGS sequence"/>
</dbReference>
<name>A0A5N1IMB2_9BACT</name>
<evidence type="ECO:0000256" key="1">
    <source>
        <dbReference type="SAM" id="Phobius"/>
    </source>
</evidence>
<feature type="transmembrane region" description="Helical" evidence="1">
    <location>
        <begin position="278"/>
        <end position="295"/>
    </location>
</feature>
<keyword evidence="1" id="KW-0472">Membrane</keyword>
<proteinExistence type="predicted"/>
<dbReference type="EMBL" id="VTWT01000015">
    <property type="protein sequence ID" value="KAA9324941.1"/>
    <property type="molecule type" value="Genomic_DNA"/>
</dbReference>
<feature type="transmembrane region" description="Helical" evidence="1">
    <location>
        <begin position="24"/>
        <end position="42"/>
    </location>
</feature>
<feature type="transmembrane region" description="Helical" evidence="1">
    <location>
        <begin position="364"/>
        <end position="383"/>
    </location>
</feature>
<reference evidence="2 3" key="1">
    <citation type="submission" date="2019-09" db="EMBL/GenBank/DDBJ databases">
        <title>Genome sequence of Adhaeribacter sp. M2.</title>
        <authorList>
            <person name="Srinivasan S."/>
        </authorList>
    </citation>
    <scope>NUCLEOTIDE SEQUENCE [LARGE SCALE GENOMIC DNA]</scope>
    <source>
        <strain evidence="2 3">M2</strain>
    </source>
</reference>
<dbReference type="RefSeq" id="WP_150906213.1">
    <property type="nucleotide sequence ID" value="NZ_VTWT01000015.1"/>
</dbReference>
<comment type="caution">
    <text evidence="2">The sequence shown here is derived from an EMBL/GenBank/DDBJ whole genome shotgun (WGS) entry which is preliminary data.</text>
</comment>
<accession>A0A5N1IMB2</accession>
<feature type="transmembrane region" description="Helical" evidence="1">
    <location>
        <begin position="208"/>
        <end position="226"/>
    </location>
</feature>